<dbReference type="InterPro" id="IPR045670">
    <property type="entry name" value="DUF5916"/>
</dbReference>
<evidence type="ECO:0000313" key="3">
    <source>
        <dbReference type="EMBL" id="TDR22360.1"/>
    </source>
</evidence>
<accession>A0A4R6XVE0</accession>
<dbReference type="Proteomes" id="UP000295724">
    <property type="component" value="Unassembled WGS sequence"/>
</dbReference>
<organism evidence="3 4">
    <name type="scientific">Marinicella litoralis</name>
    <dbReference type="NCBI Taxonomy" id="644220"/>
    <lineage>
        <taxon>Bacteria</taxon>
        <taxon>Pseudomonadati</taxon>
        <taxon>Pseudomonadota</taxon>
        <taxon>Gammaproteobacteria</taxon>
        <taxon>Lysobacterales</taxon>
        <taxon>Marinicellaceae</taxon>
        <taxon>Marinicella</taxon>
    </lineage>
</organism>
<protein>
    <recommendedName>
        <fullName evidence="2">DUF5916 domain-containing protein</fullName>
    </recommendedName>
</protein>
<keyword evidence="4" id="KW-1185">Reference proteome</keyword>
<evidence type="ECO:0000256" key="1">
    <source>
        <dbReference type="SAM" id="SignalP"/>
    </source>
</evidence>
<dbReference type="AlphaFoldDB" id="A0A4R6XVE0"/>
<sequence>MLKILSLVLLSLTVSAQDTTKQVPLISESFKIDGVMDESAWQQALIIPLLYETSPAENTPAQVKTEVYFIDTGNTLVIGFIAEDPEPEKIRAFLRDRDSAYDDDFVGVLLDTYNDERRALEFFVNPLGVQMDLIQSGNNEDDSWNAIWDSAGKITEFGFVVEMEIPYNELQMPDIVGEKTWGLYALRTHPRDDRRLYRNVPIDRNNDCSLCQTEKITGFTNADRGMDLEITPTLTGLAAKNREPEDAAYGPSETDFEAGVDVNWGINSNLTLNATINPDFSQVEADSAQLNVNQNFALFFPERRSFFLENSDYFNSNMNLVYTRNIADPDYGVRLVGKYDENAYGFFYANDTITNLLIPGTLGSSFTTMEQESTNLVGRYRRDFGENASTFGATITNREGGDYSNTLLSADLNYRINSTDQIRVQIADSSTQYPDEIVTDFDQLDGQFSGQYYLAQYQHNGRNWRFNAYHENKDDGFRADNGFISQVGIKKSVIGGGYKWIGDTEDFWNQINLYSDWDITHDQTGQVLEKEFEGSLSIDMPLQTNVNGGLGVRDRFWDEQIFRENYQYINLHMKPIAGFDFGLHFNQGNSVDYANSRLADSNRIDFHFGGNWGSHFSYRVSYAHNNLAIDEGNIFTANQTDLRLSYQFNLRQRLRLAIIQTDINRDLSLYNNPDDYNKNSEFVATQLIYSYKVNPRTLLFVGYSDAGREYDNLESFVKTDKNVFVKFSYAFKQ</sequence>
<keyword evidence="1" id="KW-0732">Signal</keyword>
<dbReference type="SUPFAM" id="SSF49344">
    <property type="entry name" value="CBD9-like"/>
    <property type="match status" value="1"/>
</dbReference>
<feature type="chain" id="PRO_5020817337" description="DUF5916 domain-containing protein" evidence="1">
    <location>
        <begin position="17"/>
        <end position="733"/>
    </location>
</feature>
<comment type="caution">
    <text evidence="3">The sequence shown here is derived from an EMBL/GenBank/DDBJ whole genome shotgun (WGS) entry which is preliminary data.</text>
</comment>
<evidence type="ECO:0000259" key="2">
    <source>
        <dbReference type="Pfam" id="PF19313"/>
    </source>
</evidence>
<reference evidence="3 4" key="1">
    <citation type="submission" date="2019-03" db="EMBL/GenBank/DDBJ databases">
        <title>Genomic Encyclopedia of Type Strains, Phase IV (KMG-IV): sequencing the most valuable type-strain genomes for metagenomic binning, comparative biology and taxonomic classification.</title>
        <authorList>
            <person name="Goeker M."/>
        </authorList>
    </citation>
    <scope>NUCLEOTIDE SEQUENCE [LARGE SCALE GENOMIC DNA]</scope>
    <source>
        <strain evidence="3 4">DSM 25488</strain>
    </source>
</reference>
<dbReference type="Pfam" id="PF19313">
    <property type="entry name" value="DUF5916"/>
    <property type="match status" value="1"/>
</dbReference>
<name>A0A4R6XVE0_9GAMM</name>
<evidence type="ECO:0000313" key="4">
    <source>
        <dbReference type="Proteomes" id="UP000295724"/>
    </source>
</evidence>
<dbReference type="OrthoDB" id="9786766at2"/>
<gene>
    <name evidence="3" type="ORF">C8D91_0848</name>
</gene>
<proteinExistence type="predicted"/>
<feature type="signal peptide" evidence="1">
    <location>
        <begin position="1"/>
        <end position="16"/>
    </location>
</feature>
<dbReference type="RefSeq" id="WP_099019011.1">
    <property type="nucleotide sequence ID" value="NZ_NIHB01000002.1"/>
</dbReference>
<dbReference type="Gene3D" id="2.60.40.1190">
    <property type="match status" value="1"/>
</dbReference>
<feature type="domain" description="DUF5916" evidence="2">
    <location>
        <begin position="249"/>
        <end position="327"/>
    </location>
</feature>
<dbReference type="EMBL" id="SNZB01000002">
    <property type="protein sequence ID" value="TDR22360.1"/>
    <property type="molecule type" value="Genomic_DNA"/>
</dbReference>
<dbReference type="CDD" id="cd09618">
    <property type="entry name" value="CBM9_like_2"/>
    <property type="match status" value="1"/>
</dbReference>